<organism evidence="2 3">
    <name type="scientific">Portunus trituberculatus</name>
    <name type="common">Swimming crab</name>
    <name type="synonym">Neptunus trituberculatus</name>
    <dbReference type="NCBI Taxonomy" id="210409"/>
    <lineage>
        <taxon>Eukaryota</taxon>
        <taxon>Metazoa</taxon>
        <taxon>Ecdysozoa</taxon>
        <taxon>Arthropoda</taxon>
        <taxon>Crustacea</taxon>
        <taxon>Multicrustacea</taxon>
        <taxon>Malacostraca</taxon>
        <taxon>Eumalacostraca</taxon>
        <taxon>Eucarida</taxon>
        <taxon>Decapoda</taxon>
        <taxon>Pleocyemata</taxon>
        <taxon>Brachyura</taxon>
        <taxon>Eubrachyura</taxon>
        <taxon>Portunoidea</taxon>
        <taxon>Portunidae</taxon>
        <taxon>Portuninae</taxon>
        <taxon>Portunus</taxon>
    </lineage>
</organism>
<dbReference type="AlphaFoldDB" id="A0A5B7FK95"/>
<feature type="transmembrane region" description="Helical" evidence="1">
    <location>
        <begin position="14"/>
        <end position="37"/>
    </location>
</feature>
<protein>
    <submittedName>
        <fullName evidence="2">Uncharacterized protein</fullName>
    </submittedName>
</protein>
<sequence>MRRGEEREGEESSVVFHVLWLVTVCCEVCSMTCGGAAKRRGRGNVQVLGRCEGECGISYGETAALATKDKRGIGKDLLKKSQKTELLQG</sequence>
<keyword evidence="1" id="KW-0472">Membrane</keyword>
<accession>A0A5B7FK95</accession>
<evidence type="ECO:0000313" key="2">
    <source>
        <dbReference type="EMBL" id="MPC48080.1"/>
    </source>
</evidence>
<dbReference type="EMBL" id="VSRR010008095">
    <property type="protein sequence ID" value="MPC48080.1"/>
    <property type="molecule type" value="Genomic_DNA"/>
</dbReference>
<gene>
    <name evidence="2" type="ORF">E2C01_041845</name>
</gene>
<reference evidence="2 3" key="1">
    <citation type="submission" date="2019-05" db="EMBL/GenBank/DDBJ databases">
        <title>Another draft genome of Portunus trituberculatus and its Hox gene families provides insights of decapod evolution.</title>
        <authorList>
            <person name="Jeong J.-H."/>
            <person name="Song I."/>
            <person name="Kim S."/>
            <person name="Choi T."/>
            <person name="Kim D."/>
            <person name="Ryu S."/>
            <person name="Kim W."/>
        </authorList>
    </citation>
    <scope>NUCLEOTIDE SEQUENCE [LARGE SCALE GENOMIC DNA]</scope>
    <source>
        <tissue evidence="2">Muscle</tissue>
    </source>
</reference>
<keyword evidence="3" id="KW-1185">Reference proteome</keyword>
<proteinExistence type="predicted"/>
<name>A0A5B7FK95_PORTR</name>
<keyword evidence="1" id="KW-1133">Transmembrane helix</keyword>
<evidence type="ECO:0000256" key="1">
    <source>
        <dbReference type="SAM" id="Phobius"/>
    </source>
</evidence>
<comment type="caution">
    <text evidence="2">The sequence shown here is derived from an EMBL/GenBank/DDBJ whole genome shotgun (WGS) entry which is preliminary data.</text>
</comment>
<evidence type="ECO:0000313" key="3">
    <source>
        <dbReference type="Proteomes" id="UP000324222"/>
    </source>
</evidence>
<dbReference type="Proteomes" id="UP000324222">
    <property type="component" value="Unassembled WGS sequence"/>
</dbReference>
<keyword evidence="1" id="KW-0812">Transmembrane</keyword>